<accession>A0A1L7CF09</accession>
<reference evidence="2 3" key="1">
    <citation type="submission" date="2014-08" db="EMBL/GenBank/DDBJ databases">
        <title>Complete genome sequence of Corynebacterium aquilae S-613T(T) (=DSM 44791(T)), isolated from the choana of a healthy golden eagle.</title>
        <authorList>
            <person name="Ruckert C."/>
            <person name="Albersmeier A."/>
            <person name="Winkler A."/>
            <person name="Kalinowski J."/>
        </authorList>
    </citation>
    <scope>NUCLEOTIDE SEQUENCE [LARGE SCALE GENOMIC DNA]</scope>
    <source>
        <strain evidence="2 3">S-613</strain>
    </source>
</reference>
<feature type="transmembrane region" description="Helical" evidence="1">
    <location>
        <begin position="97"/>
        <end position="115"/>
    </location>
</feature>
<keyword evidence="1" id="KW-0812">Transmembrane</keyword>
<keyword evidence="1" id="KW-0472">Membrane</keyword>
<dbReference type="EMBL" id="CP009245">
    <property type="protein sequence ID" value="APT84407.1"/>
    <property type="molecule type" value="Genomic_DNA"/>
</dbReference>
<dbReference type="AlphaFoldDB" id="A0A1L7CF09"/>
<feature type="transmembrane region" description="Helical" evidence="1">
    <location>
        <begin position="135"/>
        <end position="158"/>
    </location>
</feature>
<dbReference type="Proteomes" id="UP000185478">
    <property type="component" value="Chromosome"/>
</dbReference>
<evidence type="ECO:0000256" key="1">
    <source>
        <dbReference type="SAM" id="Phobius"/>
    </source>
</evidence>
<keyword evidence="1" id="KW-1133">Transmembrane helix</keyword>
<feature type="transmembrane region" description="Helical" evidence="1">
    <location>
        <begin position="61"/>
        <end position="85"/>
    </location>
</feature>
<organism evidence="2 3">
    <name type="scientific">Corynebacterium aquilae DSM 44791</name>
    <dbReference type="NCBI Taxonomy" id="1431546"/>
    <lineage>
        <taxon>Bacteria</taxon>
        <taxon>Bacillati</taxon>
        <taxon>Actinomycetota</taxon>
        <taxon>Actinomycetes</taxon>
        <taxon>Mycobacteriales</taxon>
        <taxon>Corynebacteriaceae</taxon>
        <taxon>Corynebacterium</taxon>
    </lineage>
</organism>
<proteinExistence type="predicted"/>
<dbReference type="STRING" id="1431546.CAQU_04220"/>
<evidence type="ECO:0000313" key="3">
    <source>
        <dbReference type="Proteomes" id="UP000185478"/>
    </source>
</evidence>
<name>A0A1L7CF09_9CORY</name>
<dbReference type="KEGG" id="caqu:CAQU_04220"/>
<evidence type="ECO:0000313" key="2">
    <source>
        <dbReference type="EMBL" id="APT84407.1"/>
    </source>
</evidence>
<protein>
    <submittedName>
        <fullName evidence="2">Uncharacterized protein</fullName>
    </submittedName>
</protein>
<sequence length="181" mass="18943">MACVVLAAASAVFVWLAIVLNSVLSGTIPWLAYPAPTPFFWGSIAAVLLIRRPGVATLTGFATALIGFGATALFAALFIELVAFLGKNLLRQTDKELFGRPVLMWSLIAGATAGLSQGLSLFMVSTARETLDLNLILVGIAIKIALGVVYGALSFLVARKIFHSGVDPQGLAASSRAKRPA</sequence>
<keyword evidence="3" id="KW-1185">Reference proteome</keyword>
<gene>
    <name evidence="2" type="ORF">CAQU_04220</name>
</gene>